<feature type="transmembrane region" description="Helical" evidence="7">
    <location>
        <begin position="50"/>
        <end position="74"/>
    </location>
</feature>
<feature type="transmembrane region" description="Helical" evidence="7">
    <location>
        <begin position="175"/>
        <end position="197"/>
    </location>
</feature>
<evidence type="ECO:0000256" key="3">
    <source>
        <dbReference type="ARBA" id="ARBA00022692"/>
    </source>
</evidence>
<dbReference type="EMBL" id="UOES01000346">
    <property type="protein sequence ID" value="VAW28097.1"/>
    <property type="molecule type" value="Genomic_DNA"/>
</dbReference>
<feature type="transmembrane region" description="Helical" evidence="7">
    <location>
        <begin position="238"/>
        <end position="257"/>
    </location>
</feature>
<reference evidence="9" key="1">
    <citation type="submission" date="2018-06" db="EMBL/GenBank/DDBJ databases">
        <authorList>
            <person name="Zhirakovskaya E."/>
        </authorList>
    </citation>
    <scope>NUCLEOTIDE SEQUENCE</scope>
</reference>
<feature type="transmembrane region" description="Helical" evidence="7">
    <location>
        <begin position="86"/>
        <end position="104"/>
    </location>
</feature>
<dbReference type="AlphaFoldDB" id="A0A3B0US54"/>
<gene>
    <name evidence="9" type="ORF">MNBD_BACTEROID06-1592</name>
</gene>
<dbReference type="InterPro" id="IPR035952">
    <property type="entry name" value="Rhomboid-like_sf"/>
</dbReference>
<evidence type="ECO:0000256" key="6">
    <source>
        <dbReference type="ARBA" id="ARBA00023136"/>
    </source>
</evidence>
<dbReference type="Gene3D" id="1.20.1540.10">
    <property type="entry name" value="Rhomboid-like"/>
    <property type="match status" value="1"/>
</dbReference>
<accession>A0A3B0US54</accession>
<keyword evidence="6 7" id="KW-0472">Membrane</keyword>
<feature type="transmembrane region" description="Helical" evidence="7">
    <location>
        <begin position="12"/>
        <end position="38"/>
    </location>
</feature>
<dbReference type="InterPro" id="IPR050925">
    <property type="entry name" value="Rhomboid_protease_S54"/>
</dbReference>
<evidence type="ECO:0000256" key="2">
    <source>
        <dbReference type="ARBA" id="ARBA00009045"/>
    </source>
</evidence>
<feature type="domain" description="Peptidase S54 rhomboid" evidence="8">
    <location>
        <begin position="173"/>
        <end position="256"/>
    </location>
</feature>
<name>A0A3B0US54_9ZZZZ</name>
<keyword evidence="3 7" id="KW-0812">Transmembrane</keyword>
<keyword evidence="5 7" id="KW-1133">Transmembrane helix</keyword>
<dbReference type="GO" id="GO:0004252">
    <property type="term" value="F:serine-type endopeptidase activity"/>
    <property type="evidence" value="ECO:0007669"/>
    <property type="project" value="InterPro"/>
</dbReference>
<proteinExistence type="inferred from homology"/>
<evidence type="ECO:0000256" key="1">
    <source>
        <dbReference type="ARBA" id="ARBA00004141"/>
    </source>
</evidence>
<dbReference type="InterPro" id="IPR022764">
    <property type="entry name" value="Peptidase_S54_rhomboid_dom"/>
</dbReference>
<comment type="similarity">
    <text evidence="2">Belongs to the peptidase S54 family.</text>
</comment>
<sequence length="265" mass="30522">MFQRLTPMVKNLLIITVAAYFIPSLLGMKNINLFLGLWHLESPNFMPYQLFTYMFAHGGFMHILFNMMGLMFLGPLLEQFWGPKRFLTFYLITGIGAGLFYEGVKYSQTIPMKNKMEEYAQNPNPDDFAIFVSKYSPQYYNQVYDFIQYFNENEHDKKAQKQSISYLNDIYSLKINIPMVGASGAIYGILMAFGMLFPNTQLMLLFPPIPIKAKYLVVILGGMAIYSEFGHRSGGDNVAHLAHLGGMVFAFIMIKLWSKQRNNFY</sequence>
<feature type="domain" description="Peptidase S54 rhomboid" evidence="8">
    <location>
        <begin position="47"/>
        <end position="101"/>
    </location>
</feature>
<evidence type="ECO:0000256" key="4">
    <source>
        <dbReference type="ARBA" id="ARBA00022801"/>
    </source>
</evidence>
<dbReference type="SUPFAM" id="SSF144091">
    <property type="entry name" value="Rhomboid-like"/>
    <property type="match status" value="1"/>
</dbReference>
<dbReference type="PANTHER" id="PTHR43731">
    <property type="entry name" value="RHOMBOID PROTEASE"/>
    <property type="match status" value="1"/>
</dbReference>
<evidence type="ECO:0000256" key="7">
    <source>
        <dbReference type="SAM" id="Phobius"/>
    </source>
</evidence>
<comment type="subcellular location">
    <subcellularLocation>
        <location evidence="1">Membrane</location>
        <topology evidence="1">Multi-pass membrane protein</topology>
    </subcellularLocation>
</comment>
<dbReference type="GO" id="GO:0016020">
    <property type="term" value="C:membrane"/>
    <property type="evidence" value="ECO:0007669"/>
    <property type="project" value="UniProtKB-SubCell"/>
</dbReference>
<protein>
    <submittedName>
        <fullName evidence="9">Rhomboid family protein</fullName>
    </submittedName>
</protein>
<evidence type="ECO:0000259" key="8">
    <source>
        <dbReference type="Pfam" id="PF01694"/>
    </source>
</evidence>
<evidence type="ECO:0000313" key="9">
    <source>
        <dbReference type="EMBL" id="VAW28097.1"/>
    </source>
</evidence>
<dbReference type="PANTHER" id="PTHR43731:SF14">
    <property type="entry name" value="PRESENILIN-ASSOCIATED RHOMBOID-LIKE PROTEIN, MITOCHONDRIAL"/>
    <property type="match status" value="1"/>
</dbReference>
<evidence type="ECO:0000256" key="5">
    <source>
        <dbReference type="ARBA" id="ARBA00022989"/>
    </source>
</evidence>
<keyword evidence="4" id="KW-0378">Hydrolase</keyword>
<dbReference type="Pfam" id="PF01694">
    <property type="entry name" value="Rhomboid"/>
    <property type="match status" value="2"/>
</dbReference>
<organism evidence="9">
    <name type="scientific">hydrothermal vent metagenome</name>
    <dbReference type="NCBI Taxonomy" id="652676"/>
    <lineage>
        <taxon>unclassified sequences</taxon>
        <taxon>metagenomes</taxon>
        <taxon>ecological metagenomes</taxon>
    </lineage>
</organism>
<feature type="transmembrane region" description="Helical" evidence="7">
    <location>
        <begin position="209"/>
        <end position="226"/>
    </location>
</feature>